<keyword evidence="1" id="KW-1133">Transmembrane helix</keyword>
<keyword evidence="1" id="KW-0472">Membrane</keyword>
<dbReference type="Proteomes" id="UP000007881">
    <property type="component" value="Chromosome"/>
</dbReference>
<dbReference type="HOGENOM" id="CLU_2047500_0_0_0"/>
<keyword evidence="3" id="KW-1185">Reference proteome</keyword>
<accession>I0IDK0</accession>
<keyword evidence="1" id="KW-0812">Transmembrane</keyword>
<dbReference type="AlphaFoldDB" id="I0IDK0"/>
<evidence type="ECO:0000256" key="1">
    <source>
        <dbReference type="SAM" id="Phobius"/>
    </source>
</evidence>
<feature type="transmembrane region" description="Helical" evidence="1">
    <location>
        <begin position="93"/>
        <end position="109"/>
    </location>
</feature>
<organism evidence="2 3">
    <name type="scientific">Phycisphaera mikurensis (strain NBRC 102666 / KCTC 22515 / FYK2301M01)</name>
    <dbReference type="NCBI Taxonomy" id="1142394"/>
    <lineage>
        <taxon>Bacteria</taxon>
        <taxon>Pseudomonadati</taxon>
        <taxon>Planctomycetota</taxon>
        <taxon>Phycisphaerae</taxon>
        <taxon>Phycisphaerales</taxon>
        <taxon>Phycisphaeraceae</taxon>
        <taxon>Phycisphaera</taxon>
    </lineage>
</organism>
<evidence type="ECO:0000313" key="2">
    <source>
        <dbReference type="EMBL" id="BAM03338.1"/>
    </source>
</evidence>
<protein>
    <submittedName>
        <fullName evidence="2">Uncharacterized protein</fullName>
    </submittedName>
</protein>
<feature type="transmembrane region" description="Helical" evidence="1">
    <location>
        <begin position="61"/>
        <end position="87"/>
    </location>
</feature>
<reference evidence="2 3" key="1">
    <citation type="submission" date="2012-02" db="EMBL/GenBank/DDBJ databases">
        <title>Complete genome sequence of Phycisphaera mikurensis NBRC 102666.</title>
        <authorList>
            <person name="Ankai A."/>
            <person name="Hosoyama A."/>
            <person name="Terui Y."/>
            <person name="Sekine M."/>
            <person name="Fukai R."/>
            <person name="Kato Y."/>
            <person name="Nakamura S."/>
            <person name="Yamada-Narita S."/>
            <person name="Kawakoshi A."/>
            <person name="Fukunaga Y."/>
            <person name="Yamazaki S."/>
            <person name="Fujita N."/>
        </authorList>
    </citation>
    <scope>NUCLEOTIDE SEQUENCE [LARGE SCALE GENOMIC DNA]</scope>
    <source>
        <strain evidence="3">NBRC 102666 / KCTC 22515 / FYK2301M01</strain>
    </source>
</reference>
<dbReference type="KEGG" id="phm:PSMK_11790"/>
<sequence length="120" mass="12547">MIQALNLAYEVSLRPAAAAAWPLRPAVLALGVLLVGLFVGHTARLQAYKRGWRGRAVTPGAYLRGNLLMLAALTLAACLVFGAAPAAGADRPLVRMLGLALTLATLLNWPHGRPMRAAGA</sequence>
<proteinExistence type="predicted"/>
<gene>
    <name evidence="2" type="ordered locus">PSMK_11790</name>
</gene>
<name>I0IDK0_PHYMF</name>
<dbReference type="EMBL" id="AP012338">
    <property type="protein sequence ID" value="BAM03338.1"/>
    <property type="molecule type" value="Genomic_DNA"/>
</dbReference>
<feature type="transmembrane region" description="Helical" evidence="1">
    <location>
        <begin position="20"/>
        <end position="40"/>
    </location>
</feature>
<dbReference type="STRING" id="1142394.PSMK_11790"/>
<evidence type="ECO:0000313" key="3">
    <source>
        <dbReference type="Proteomes" id="UP000007881"/>
    </source>
</evidence>